<organism evidence="2 3">
    <name type="scientific">Rhodopseudomonas palustris</name>
    <dbReference type="NCBI Taxonomy" id="1076"/>
    <lineage>
        <taxon>Bacteria</taxon>
        <taxon>Pseudomonadati</taxon>
        <taxon>Pseudomonadota</taxon>
        <taxon>Alphaproteobacteria</taxon>
        <taxon>Hyphomicrobiales</taxon>
        <taxon>Nitrobacteraceae</taxon>
        <taxon>Rhodopseudomonas</taxon>
    </lineage>
</organism>
<protein>
    <submittedName>
        <fullName evidence="2">Uncharacterized protein</fullName>
    </submittedName>
</protein>
<sequence>MPDDIKGADLEPDDFPVHAESTELKTQDGEKIAEAKSKKLAEEIAQRLNEQAQREEEDRWSA</sequence>
<proteinExistence type="predicted"/>
<name>A0A418VD71_RHOPL</name>
<comment type="caution">
    <text evidence="2">The sequence shown here is derived from an EMBL/GenBank/DDBJ whole genome shotgun (WGS) entry which is preliminary data.</text>
</comment>
<feature type="region of interest" description="Disordered" evidence="1">
    <location>
        <begin position="43"/>
        <end position="62"/>
    </location>
</feature>
<evidence type="ECO:0000256" key="1">
    <source>
        <dbReference type="SAM" id="MobiDB-lite"/>
    </source>
</evidence>
<feature type="compositionally biased region" description="Basic and acidic residues" evidence="1">
    <location>
        <begin position="52"/>
        <end position="62"/>
    </location>
</feature>
<reference evidence="2 3" key="1">
    <citation type="submission" date="2018-09" db="EMBL/GenBank/DDBJ databases">
        <title>Draft genome sequence of Rhodopseudomonas palustris 2.1.18.</title>
        <authorList>
            <person name="Robertson S.L."/>
            <person name="Meyer T.E."/>
            <person name="Kyndt J.A."/>
        </authorList>
    </citation>
    <scope>NUCLEOTIDE SEQUENCE [LARGE SCALE GENOMIC DNA]</scope>
    <source>
        <strain evidence="2 3">2.1.18</strain>
    </source>
</reference>
<evidence type="ECO:0000313" key="3">
    <source>
        <dbReference type="Proteomes" id="UP000285523"/>
    </source>
</evidence>
<feature type="region of interest" description="Disordered" evidence="1">
    <location>
        <begin position="1"/>
        <end position="36"/>
    </location>
</feature>
<gene>
    <name evidence="2" type="ORF">D4Q52_13130</name>
</gene>
<dbReference type="AlphaFoldDB" id="A0A418VD71"/>
<dbReference type="Proteomes" id="UP000285523">
    <property type="component" value="Unassembled WGS sequence"/>
</dbReference>
<dbReference type="EMBL" id="QYYD01000012">
    <property type="protein sequence ID" value="RJF74103.1"/>
    <property type="molecule type" value="Genomic_DNA"/>
</dbReference>
<accession>A0A418VD71</accession>
<dbReference type="OrthoDB" id="8243448at2"/>
<evidence type="ECO:0000313" key="2">
    <source>
        <dbReference type="EMBL" id="RJF74103.1"/>
    </source>
</evidence>